<protein>
    <recommendedName>
        <fullName evidence="1">F-box/LRR-repeat protein 15-like leucin rich repeat domain-containing protein</fullName>
    </recommendedName>
</protein>
<dbReference type="OMA" id="IHAITRY"/>
<dbReference type="Gene3D" id="3.80.10.10">
    <property type="entry name" value="Ribonuclease Inhibitor"/>
    <property type="match status" value="2"/>
</dbReference>
<name>A0A2G2Y331_CAPAN</name>
<evidence type="ECO:0000259" key="1">
    <source>
        <dbReference type="Pfam" id="PF25372"/>
    </source>
</evidence>
<sequence>MNHNRFRAIPLRKRTTLRSLSSSMNMSMTTLFRRLKSGHIRRHSNAIKPYLKEENKISRLQFCISMLDHGSIPHDPIFTNMFSTVHIDEKWFYMTQKNEMYYLLPDEEDPIRNVKSKNFIDSYVFSCCSDNAQLTRQFSAKRSSSIYLLNFGVGAESTRNNGFYLDEETLKHVVHRVQGAKSLTIDCLQMKNDSSIINILSDHIEDLSLLKCSHLSYDILRAIGERCPNLRSLLIEFAGLGAPDLLRMKLTGMLQKVSLLESLSIKIRGTLRDVFDVRPLVAFLPEGLKKLKLQQTGEMFFVVWLHTVRDIPWFKLQSLSLVLDVISDGLIRTVVDSLPLLVELDLEDIPFMEPSVRDLTNIGLQSLKYCRHLIALSIVRSRKNFPTSFTRVDNIGMFLLSEGCRGLESVKLGGFVKVTEAGFSSILYSCLNLKKFEVLTSPLLSDLAFDNMIGVARSLIELRLVSCRLLTSEAFEDLSLFSKLEVIDTSGCRSIGDPCLFYISSVTTVTKLNLAEADITDTGLAILGKGNLPIAHLCIRGCKRVTDKGIQFLFHDERKICKTLSVLDVGRIAGITDAAIFTIASTAKALTDLSLRFCFHVTDAALKMLVNRPNNNSSQLQRLDLCNCRGLSDDLIMLFQHKSAFRGLRWLGVGRNPLVNKREDFSKICKARPWFVVCFDDCEFGCHDGWQYHKSDD</sequence>
<accession>A0A2G2Y331</accession>
<dbReference type="PANTHER" id="PTHR47169:SF3">
    <property type="match status" value="1"/>
</dbReference>
<dbReference type="InterPro" id="IPR057207">
    <property type="entry name" value="FBXL15_LRR"/>
</dbReference>
<dbReference type="SUPFAM" id="SSF52047">
    <property type="entry name" value="RNI-like"/>
    <property type="match status" value="2"/>
</dbReference>
<reference evidence="2 3" key="2">
    <citation type="journal article" date="2017" name="Genome Biol.">
        <title>New reference genome sequences of hot pepper reveal the massive evolution of plant disease-resistance genes by retroduplication.</title>
        <authorList>
            <person name="Kim S."/>
            <person name="Park J."/>
            <person name="Yeom S.I."/>
            <person name="Kim Y.M."/>
            <person name="Seo E."/>
            <person name="Kim K.T."/>
            <person name="Kim M.S."/>
            <person name="Lee J.M."/>
            <person name="Cheong K."/>
            <person name="Shin H.S."/>
            <person name="Kim S.B."/>
            <person name="Han K."/>
            <person name="Lee J."/>
            <person name="Park M."/>
            <person name="Lee H.A."/>
            <person name="Lee H.Y."/>
            <person name="Lee Y."/>
            <person name="Oh S."/>
            <person name="Lee J.H."/>
            <person name="Choi E."/>
            <person name="Choi E."/>
            <person name="Lee S.E."/>
            <person name="Jeon J."/>
            <person name="Kim H."/>
            <person name="Choi G."/>
            <person name="Song H."/>
            <person name="Lee J."/>
            <person name="Lee S.C."/>
            <person name="Kwon J.K."/>
            <person name="Lee H.Y."/>
            <person name="Koo N."/>
            <person name="Hong Y."/>
            <person name="Kim R.W."/>
            <person name="Kang W.H."/>
            <person name="Huh J.H."/>
            <person name="Kang B.C."/>
            <person name="Yang T.J."/>
            <person name="Lee Y.H."/>
            <person name="Bennetzen J.L."/>
            <person name="Choi D."/>
        </authorList>
    </citation>
    <scope>NUCLEOTIDE SEQUENCE [LARGE SCALE GENOMIC DNA]</scope>
    <source>
        <strain evidence="3">cv. CM334</strain>
    </source>
</reference>
<dbReference type="PANTHER" id="PTHR47169">
    <property type="entry name" value="OS01G0541250 PROTEIN"/>
    <property type="match status" value="1"/>
</dbReference>
<evidence type="ECO:0000313" key="3">
    <source>
        <dbReference type="Proteomes" id="UP000222542"/>
    </source>
</evidence>
<evidence type="ECO:0000313" key="2">
    <source>
        <dbReference type="EMBL" id="PHT64120.1"/>
    </source>
</evidence>
<feature type="domain" description="F-box/LRR-repeat protein 15-like leucin rich repeat" evidence="1">
    <location>
        <begin position="167"/>
        <end position="688"/>
    </location>
</feature>
<dbReference type="InterPro" id="IPR006553">
    <property type="entry name" value="Leu-rich_rpt_Cys-con_subtyp"/>
</dbReference>
<dbReference type="AlphaFoldDB" id="A0A2G2Y331"/>
<dbReference type="Gramene" id="PHT64120">
    <property type="protein sequence ID" value="PHT64120"/>
    <property type="gene ID" value="T459_31993"/>
</dbReference>
<comment type="caution">
    <text evidence="2">The sequence shown here is derived from an EMBL/GenBank/DDBJ whole genome shotgun (WGS) entry which is preliminary data.</text>
</comment>
<organism evidence="2 3">
    <name type="scientific">Capsicum annuum</name>
    <name type="common">Capsicum pepper</name>
    <dbReference type="NCBI Taxonomy" id="4072"/>
    <lineage>
        <taxon>Eukaryota</taxon>
        <taxon>Viridiplantae</taxon>
        <taxon>Streptophyta</taxon>
        <taxon>Embryophyta</taxon>
        <taxon>Tracheophyta</taxon>
        <taxon>Spermatophyta</taxon>
        <taxon>Magnoliopsida</taxon>
        <taxon>eudicotyledons</taxon>
        <taxon>Gunneridae</taxon>
        <taxon>Pentapetalae</taxon>
        <taxon>asterids</taxon>
        <taxon>lamiids</taxon>
        <taxon>Solanales</taxon>
        <taxon>Solanaceae</taxon>
        <taxon>Solanoideae</taxon>
        <taxon>Capsiceae</taxon>
        <taxon>Capsicum</taxon>
    </lineage>
</organism>
<dbReference type="InterPro" id="IPR032675">
    <property type="entry name" value="LRR_dom_sf"/>
</dbReference>
<reference evidence="2 3" key="1">
    <citation type="journal article" date="2014" name="Nat. Genet.">
        <title>Genome sequence of the hot pepper provides insights into the evolution of pungency in Capsicum species.</title>
        <authorList>
            <person name="Kim S."/>
            <person name="Park M."/>
            <person name="Yeom S.I."/>
            <person name="Kim Y.M."/>
            <person name="Lee J.M."/>
            <person name="Lee H.A."/>
            <person name="Seo E."/>
            <person name="Choi J."/>
            <person name="Cheong K."/>
            <person name="Kim K.T."/>
            <person name="Jung K."/>
            <person name="Lee G.W."/>
            <person name="Oh S.K."/>
            <person name="Bae C."/>
            <person name="Kim S.B."/>
            <person name="Lee H.Y."/>
            <person name="Kim S.Y."/>
            <person name="Kim M.S."/>
            <person name="Kang B.C."/>
            <person name="Jo Y.D."/>
            <person name="Yang H.B."/>
            <person name="Jeong H.J."/>
            <person name="Kang W.H."/>
            <person name="Kwon J.K."/>
            <person name="Shin C."/>
            <person name="Lim J.Y."/>
            <person name="Park J.H."/>
            <person name="Huh J.H."/>
            <person name="Kim J.S."/>
            <person name="Kim B.D."/>
            <person name="Cohen O."/>
            <person name="Paran I."/>
            <person name="Suh M.C."/>
            <person name="Lee S.B."/>
            <person name="Kim Y.K."/>
            <person name="Shin Y."/>
            <person name="Noh S.J."/>
            <person name="Park J."/>
            <person name="Seo Y.S."/>
            <person name="Kwon S.Y."/>
            <person name="Kim H.A."/>
            <person name="Park J.M."/>
            <person name="Kim H.J."/>
            <person name="Choi S.B."/>
            <person name="Bosland P.W."/>
            <person name="Reeves G."/>
            <person name="Jo S.H."/>
            <person name="Lee B.W."/>
            <person name="Cho H.T."/>
            <person name="Choi H.S."/>
            <person name="Lee M.S."/>
            <person name="Yu Y."/>
            <person name="Do Choi Y."/>
            <person name="Park B.S."/>
            <person name="van Deynze A."/>
            <person name="Ashrafi H."/>
            <person name="Hill T."/>
            <person name="Kim W.T."/>
            <person name="Pai H.S."/>
            <person name="Ahn H.K."/>
            <person name="Yeam I."/>
            <person name="Giovannoni J.J."/>
            <person name="Rose J.K."/>
            <person name="Sorensen I."/>
            <person name="Lee S.J."/>
            <person name="Kim R.W."/>
            <person name="Choi I.Y."/>
            <person name="Choi B.S."/>
            <person name="Lim J.S."/>
            <person name="Lee Y.H."/>
            <person name="Choi D."/>
        </authorList>
    </citation>
    <scope>NUCLEOTIDE SEQUENCE [LARGE SCALE GENOMIC DNA]</scope>
    <source>
        <strain evidence="3">cv. CM334</strain>
    </source>
</reference>
<dbReference type="Pfam" id="PF25372">
    <property type="entry name" value="DUF7885"/>
    <property type="match status" value="1"/>
</dbReference>
<dbReference type="EMBL" id="AYRZ02000018">
    <property type="protein sequence ID" value="PHT64120.1"/>
    <property type="molecule type" value="Genomic_DNA"/>
</dbReference>
<gene>
    <name evidence="2" type="ORF">T459_31993</name>
</gene>
<dbReference type="Proteomes" id="UP000222542">
    <property type="component" value="Unassembled WGS sequence"/>
</dbReference>
<proteinExistence type="predicted"/>
<keyword evidence="3" id="KW-1185">Reference proteome</keyword>
<dbReference type="SMART" id="SM00367">
    <property type="entry name" value="LRR_CC"/>
    <property type="match status" value="7"/>
</dbReference>